<keyword evidence="3" id="KW-0812">Transmembrane</keyword>
<proteinExistence type="inferred from homology"/>
<dbReference type="Pfam" id="PF03816">
    <property type="entry name" value="LytR_cpsA_psr"/>
    <property type="match status" value="1"/>
</dbReference>
<dbReference type="Proteomes" id="UP000319103">
    <property type="component" value="Unassembled WGS sequence"/>
</dbReference>
<evidence type="ECO:0000259" key="4">
    <source>
        <dbReference type="Pfam" id="PF03816"/>
    </source>
</evidence>
<evidence type="ECO:0000313" key="5">
    <source>
        <dbReference type="EMBL" id="TQF06301.1"/>
    </source>
</evidence>
<dbReference type="PANTHER" id="PTHR33392">
    <property type="entry name" value="POLYISOPRENYL-TEICHOIC ACID--PEPTIDOGLYCAN TEICHOIC ACID TRANSFERASE TAGU"/>
    <property type="match status" value="1"/>
</dbReference>
<evidence type="ECO:0000256" key="2">
    <source>
        <dbReference type="SAM" id="MobiDB-lite"/>
    </source>
</evidence>
<protein>
    <submittedName>
        <fullName evidence="5">LytR family transcriptional regulator</fullName>
    </submittedName>
</protein>
<evidence type="ECO:0000256" key="3">
    <source>
        <dbReference type="SAM" id="Phobius"/>
    </source>
</evidence>
<feature type="compositionally biased region" description="Low complexity" evidence="2">
    <location>
        <begin position="451"/>
        <end position="466"/>
    </location>
</feature>
<dbReference type="OrthoDB" id="9782542at2"/>
<comment type="similarity">
    <text evidence="1">Belongs to the LytR/CpsA/Psr (LCP) family.</text>
</comment>
<dbReference type="AlphaFoldDB" id="A0A540WB78"/>
<dbReference type="EMBL" id="VIGB01000003">
    <property type="protein sequence ID" value="TQF06301.1"/>
    <property type="molecule type" value="Genomic_DNA"/>
</dbReference>
<dbReference type="NCBIfam" id="TIGR00350">
    <property type="entry name" value="lytR_cpsA_psr"/>
    <property type="match status" value="1"/>
</dbReference>
<feature type="transmembrane region" description="Helical" evidence="3">
    <location>
        <begin position="81"/>
        <end position="101"/>
    </location>
</feature>
<feature type="domain" description="Cell envelope-related transcriptional attenuator" evidence="4">
    <location>
        <begin position="162"/>
        <end position="330"/>
    </location>
</feature>
<keyword evidence="3" id="KW-1133">Transmembrane helix</keyword>
<feature type="compositionally biased region" description="Basic residues" evidence="2">
    <location>
        <begin position="62"/>
        <end position="73"/>
    </location>
</feature>
<feature type="compositionally biased region" description="Polar residues" evidence="2">
    <location>
        <begin position="1"/>
        <end position="12"/>
    </location>
</feature>
<sequence length="534" mass="56624">MTLDGNRSTDGQPTGGSPAEGGRAAARRAAQQPSKGGRGRRAAGNGGGTGSGTGGAAAGGRARSRKAPLTKAAKRRRALKYTAYGVGLTLLVSVGGGYLYIQELNSNIKKGNLNNGGSALAPDSKADAFGRKPLNILMLGSDGRNSSQDCQLGGACEDSAPHADVEMLVHLSADRSNASIMSIPRDTQVNIPDCKDKNGKVLKARHTIITDSLNVNDPGCVVDTWELLTQIHIDHYMMVDFSGVVSMADAIGGVNVCTKENVKDDQITHDPDGTVHEIGSHLVLPAGTRSIKGEQALEWLRTRHAFGDGSDIGRAQAQHLYINSMIREFKSAGTLANPVKLNDLAQAATSALTVDKSLATVSALTSLALELNKVPTNRITTVTMPWQYVPDPRNPKNNLVETSPDSQKLFQMIVNDVPLDKNAPPSANSPAPAAPSQAAPSSPRPPPRPPSRSTSRPSTSRCRTPAESPAVPRRSPMRWSSRASPVPQRTAPRSPTRPPSCSTPPTRRTRPRPWPPRSACRTRPLSSPASRAPR</sequence>
<dbReference type="PANTHER" id="PTHR33392:SF6">
    <property type="entry name" value="POLYISOPRENYL-TEICHOIC ACID--PEPTIDOGLYCAN TEICHOIC ACID TRANSFERASE TAGU"/>
    <property type="match status" value="1"/>
</dbReference>
<evidence type="ECO:0000313" key="6">
    <source>
        <dbReference type="Proteomes" id="UP000319103"/>
    </source>
</evidence>
<feature type="region of interest" description="Disordered" evidence="2">
    <location>
        <begin position="1"/>
        <end position="73"/>
    </location>
</feature>
<keyword evidence="3" id="KW-0472">Membrane</keyword>
<gene>
    <name evidence="5" type="ORF">E6W39_33930</name>
</gene>
<organism evidence="5 6">
    <name type="scientific">Kitasatospora acidiphila</name>
    <dbReference type="NCBI Taxonomy" id="2567942"/>
    <lineage>
        <taxon>Bacteria</taxon>
        <taxon>Bacillati</taxon>
        <taxon>Actinomycetota</taxon>
        <taxon>Actinomycetes</taxon>
        <taxon>Kitasatosporales</taxon>
        <taxon>Streptomycetaceae</taxon>
        <taxon>Kitasatospora</taxon>
    </lineage>
</organism>
<accession>A0A540WB78</accession>
<reference evidence="5 6" key="1">
    <citation type="submission" date="2019-06" db="EMBL/GenBank/DDBJ databases">
        <title>Description of Kitasatospora acidophila sp. nov. isolated from pine grove soil, and reclassification of Streptomyces novaecaesareae to Kitasatospora novaeceasareae comb. nov.</title>
        <authorList>
            <person name="Kim M.J."/>
        </authorList>
    </citation>
    <scope>NUCLEOTIDE SEQUENCE [LARGE SCALE GENOMIC DNA]</scope>
    <source>
        <strain evidence="5 6">MMS16-CNU292</strain>
    </source>
</reference>
<feature type="compositionally biased region" description="Gly residues" evidence="2">
    <location>
        <begin position="44"/>
        <end position="58"/>
    </location>
</feature>
<comment type="caution">
    <text evidence="5">The sequence shown here is derived from an EMBL/GenBank/DDBJ whole genome shotgun (WGS) entry which is preliminary data.</text>
</comment>
<feature type="compositionally biased region" description="Polar residues" evidence="2">
    <location>
        <begin position="524"/>
        <end position="534"/>
    </location>
</feature>
<evidence type="ECO:0000256" key="1">
    <source>
        <dbReference type="ARBA" id="ARBA00006068"/>
    </source>
</evidence>
<keyword evidence="6" id="KW-1185">Reference proteome</keyword>
<dbReference type="InterPro" id="IPR050922">
    <property type="entry name" value="LytR/CpsA/Psr_CW_biosynth"/>
</dbReference>
<dbReference type="InterPro" id="IPR004474">
    <property type="entry name" value="LytR_CpsA_psr"/>
</dbReference>
<dbReference type="Gene3D" id="3.40.630.190">
    <property type="entry name" value="LCP protein"/>
    <property type="match status" value="1"/>
</dbReference>
<name>A0A540WB78_9ACTN</name>
<feature type="region of interest" description="Disordered" evidence="2">
    <location>
        <begin position="418"/>
        <end position="534"/>
    </location>
</feature>
<feature type="compositionally biased region" description="Low complexity" evidence="2">
    <location>
        <begin position="423"/>
        <end position="441"/>
    </location>
</feature>